<feature type="domain" description="GST N-terminal" evidence="2">
    <location>
        <begin position="1"/>
        <end position="83"/>
    </location>
</feature>
<comment type="similarity">
    <text evidence="1">Belongs to the GST superfamily.</text>
</comment>
<dbReference type="PROSITE" id="PS50404">
    <property type="entry name" value="GST_NTER"/>
    <property type="match status" value="1"/>
</dbReference>
<dbReference type="Gene3D" id="1.20.1050.10">
    <property type="match status" value="1"/>
</dbReference>
<dbReference type="RefSeq" id="WP_011771924.1">
    <property type="nucleotide sequence ID" value="NC_008709.1"/>
</dbReference>
<dbReference type="eggNOG" id="COG0625">
    <property type="taxonomic scope" value="Bacteria"/>
</dbReference>
<protein>
    <submittedName>
        <fullName evidence="4">Glutathione S-transferase, N-terminal domain protein</fullName>
    </submittedName>
</protein>
<gene>
    <name evidence="4" type="ordered locus">Ping_3700</name>
</gene>
<dbReference type="SUPFAM" id="SSF47616">
    <property type="entry name" value="GST C-terminal domain-like"/>
    <property type="match status" value="1"/>
</dbReference>
<dbReference type="SFLD" id="SFLDG00358">
    <property type="entry name" value="Main_(cytGST)"/>
    <property type="match status" value="1"/>
</dbReference>
<dbReference type="PANTHER" id="PTHR44051">
    <property type="entry name" value="GLUTATHIONE S-TRANSFERASE-RELATED"/>
    <property type="match status" value="1"/>
</dbReference>
<dbReference type="PANTHER" id="PTHR44051:SF2">
    <property type="entry name" value="HYPOTHETICAL GLUTATHIONE S-TRANSFERASE LIKE PROTEIN"/>
    <property type="match status" value="1"/>
</dbReference>
<dbReference type="InterPro" id="IPR036249">
    <property type="entry name" value="Thioredoxin-like_sf"/>
</dbReference>
<dbReference type="InterPro" id="IPR040079">
    <property type="entry name" value="Glutathione_S-Trfase"/>
</dbReference>
<dbReference type="GO" id="GO:0016740">
    <property type="term" value="F:transferase activity"/>
    <property type="evidence" value="ECO:0007669"/>
    <property type="project" value="UniProtKB-KW"/>
</dbReference>
<organism evidence="4 5">
    <name type="scientific">Psychromonas ingrahamii (strain DSM 17664 / CCUG 51855 / 37)</name>
    <dbReference type="NCBI Taxonomy" id="357804"/>
    <lineage>
        <taxon>Bacteria</taxon>
        <taxon>Pseudomonadati</taxon>
        <taxon>Pseudomonadota</taxon>
        <taxon>Gammaproteobacteria</taxon>
        <taxon>Alteromonadales</taxon>
        <taxon>Psychromonadaceae</taxon>
        <taxon>Psychromonas</taxon>
    </lineage>
</organism>
<dbReference type="InterPro" id="IPR036282">
    <property type="entry name" value="Glutathione-S-Trfase_C_sf"/>
</dbReference>
<dbReference type="KEGG" id="pin:Ping_3700"/>
<dbReference type="OrthoDB" id="9797500at2"/>
<reference evidence="4 5" key="1">
    <citation type="submission" date="2007-01" db="EMBL/GenBank/DDBJ databases">
        <title>Complete sequence of Psychromonas ingrahamii 37.</title>
        <authorList>
            <consortium name="US DOE Joint Genome Institute"/>
            <person name="Copeland A."/>
            <person name="Lucas S."/>
            <person name="Lapidus A."/>
            <person name="Barry K."/>
            <person name="Detter J.C."/>
            <person name="Glavina del Rio T."/>
            <person name="Hammon N."/>
            <person name="Israni S."/>
            <person name="Dalin E."/>
            <person name="Tice H."/>
            <person name="Pitluck S."/>
            <person name="Thompson L.S."/>
            <person name="Brettin T."/>
            <person name="Bruce D."/>
            <person name="Han C."/>
            <person name="Tapia R."/>
            <person name="Schmutz J."/>
            <person name="Larimer F."/>
            <person name="Land M."/>
            <person name="Hauser L."/>
            <person name="Kyrpides N."/>
            <person name="Ivanova N."/>
            <person name="Staley J."/>
            <person name="Richardson P."/>
        </authorList>
    </citation>
    <scope>NUCLEOTIDE SEQUENCE [LARGE SCALE GENOMIC DNA]</scope>
    <source>
        <strain evidence="4 5">37</strain>
    </source>
</reference>
<dbReference type="Gene3D" id="3.40.30.10">
    <property type="entry name" value="Glutaredoxin"/>
    <property type="match status" value="1"/>
</dbReference>
<name>A1T0W1_PSYIN</name>
<sequence length="202" mass="22678">MITLYSFPFSLPCYRTRLAASLLGHPAEIIKIDITKGEQKQADFLRINPLGLIPALVDNELNITVSDSVAILRYLAKTCEDKKWLGADLEQQSQVDILLSLTSNELKDSVEKARLINAFKLLPESEFPICEQLASKILPIINEKLAGKDWLTGNTPTIADIAVYSTLIYCDEALLTLTPYENILAWIPRFERLTGYLKPVKL</sequence>
<evidence type="ECO:0000256" key="1">
    <source>
        <dbReference type="RuleBase" id="RU003494"/>
    </source>
</evidence>
<dbReference type="InterPro" id="IPR004045">
    <property type="entry name" value="Glutathione_S-Trfase_N"/>
</dbReference>
<dbReference type="Pfam" id="PF02798">
    <property type="entry name" value="GST_N"/>
    <property type="match status" value="1"/>
</dbReference>
<dbReference type="SFLD" id="SFLDS00019">
    <property type="entry name" value="Glutathione_Transferase_(cytos"/>
    <property type="match status" value="1"/>
</dbReference>
<proteinExistence type="inferred from homology"/>
<dbReference type="InterPro" id="IPR004046">
    <property type="entry name" value="GST_C"/>
</dbReference>
<dbReference type="AlphaFoldDB" id="A1T0W1"/>
<evidence type="ECO:0000259" key="3">
    <source>
        <dbReference type="PROSITE" id="PS50405"/>
    </source>
</evidence>
<dbReference type="Pfam" id="PF00043">
    <property type="entry name" value="GST_C"/>
    <property type="match status" value="1"/>
</dbReference>
<dbReference type="EMBL" id="CP000510">
    <property type="protein sequence ID" value="ABM05376.1"/>
    <property type="molecule type" value="Genomic_DNA"/>
</dbReference>
<evidence type="ECO:0000313" key="5">
    <source>
        <dbReference type="Proteomes" id="UP000000639"/>
    </source>
</evidence>
<evidence type="ECO:0000313" key="4">
    <source>
        <dbReference type="EMBL" id="ABM05376.1"/>
    </source>
</evidence>
<dbReference type="PROSITE" id="PS50405">
    <property type="entry name" value="GST_CTER"/>
    <property type="match status" value="1"/>
</dbReference>
<accession>A1T0W1</accession>
<dbReference type="HOGENOM" id="CLU_011226_6_0_6"/>
<evidence type="ECO:0000259" key="2">
    <source>
        <dbReference type="PROSITE" id="PS50404"/>
    </source>
</evidence>
<keyword evidence="5" id="KW-1185">Reference proteome</keyword>
<dbReference type="STRING" id="357804.Ping_3700"/>
<feature type="domain" description="GST C-terminal" evidence="3">
    <location>
        <begin position="88"/>
        <end position="202"/>
    </location>
</feature>
<keyword evidence="4" id="KW-0808">Transferase</keyword>
<dbReference type="Proteomes" id="UP000000639">
    <property type="component" value="Chromosome"/>
</dbReference>
<dbReference type="InterPro" id="IPR010987">
    <property type="entry name" value="Glutathione-S-Trfase_C-like"/>
</dbReference>
<dbReference type="SUPFAM" id="SSF52833">
    <property type="entry name" value="Thioredoxin-like"/>
    <property type="match status" value="1"/>
</dbReference>